<evidence type="ECO:0000259" key="1">
    <source>
        <dbReference type="Pfam" id="PF04734"/>
    </source>
</evidence>
<feature type="domain" description="Neutral/alkaline non-lysosomal ceramidase N-terminal" evidence="1">
    <location>
        <begin position="3"/>
        <end position="227"/>
    </location>
</feature>
<name>A0A1H3DVX8_9PSEU</name>
<protein>
    <submittedName>
        <fullName evidence="2">Neutral/alkaline non-lysosomal ceramidase, N-terminal</fullName>
    </submittedName>
</protein>
<dbReference type="RefSeq" id="WP_091289611.1">
    <property type="nucleotide sequence ID" value="NZ_FNON01000003.1"/>
</dbReference>
<dbReference type="AlphaFoldDB" id="A0A1H3DVX8"/>
<sequence length="464" mass="49897">MAYSAGSAKIDITPPLTIPYVGGLPRHSLFEGVHDELYARAVAITDVTPNKTIIIITVDALGLNNDILGPTRDFTAEVRAQVTTATGVPAANIMLASSHAHSTPETGDVRHLYTDPAKLTWLEGLRDKLAQVAASAYASRQTVTAKHVRGEIEPGSFVKNRDASFYPGAAPIDTEIGVLTLENAAGTWRTVVVNFACHPVIMQVNPYVSADYPGAASAWVERNVPGLDVCLFLQGAAGNINPDDDPLWDDQRSAFDERNMPNLAVIRDSFAHNERIGLALGMTVADLSNGLPGKAVTGPVKAYSEKINVASRPLPDRAPYQAEFDARTQAVQDAINNGASEEEIVSLRNAAQEYEELLAAIDRGTATIDAEVQGLRFGNVAFMGMPGEPFVEFGLQLKALSNNNRTITPVGYANDYLGYFMPQALWDAGVWESTLGCQTRMGRDAGVAIYNKAAALVTKLWQTP</sequence>
<dbReference type="Pfam" id="PF04734">
    <property type="entry name" value="Ceramidase_alk"/>
    <property type="match status" value="1"/>
</dbReference>
<proteinExistence type="predicted"/>
<gene>
    <name evidence="2" type="ORF">SAMN05421504_103553</name>
</gene>
<dbReference type="OrthoDB" id="622550at2"/>
<evidence type="ECO:0000313" key="2">
    <source>
        <dbReference type="EMBL" id="SDX70682.1"/>
    </source>
</evidence>
<reference evidence="2 3" key="1">
    <citation type="submission" date="2016-10" db="EMBL/GenBank/DDBJ databases">
        <authorList>
            <person name="de Groot N.N."/>
        </authorList>
    </citation>
    <scope>NUCLEOTIDE SEQUENCE [LARGE SCALE GENOMIC DNA]</scope>
    <source>
        <strain evidence="2 3">CPCC 202699</strain>
    </source>
</reference>
<keyword evidence="3" id="KW-1185">Reference proteome</keyword>
<dbReference type="EMBL" id="FNON01000003">
    <property type="protein sequence ID" value="SDX70682.1"/>
    <property type="molecule type" value="Genomic_DNA"/>
</dbReference>
<dbReference type="STRING" id="589385.SAMN05421504_103553"/>
<dbReference type="InterPro" id="IPR031329">
    <property type="entry name" value="NEUT/ALK_ceramidase_N"/>
</dbReference>
<dbReference type="Proteomes" id="UP000199515">
    <property type="component" value="Unassembled WGS sequence"/>
</dbReference>
<organism evidence="2 3">
    <name type="scientific">Amycolatopsis xylanica</name>
    <dbReference type="NCBI Taxonomy" id="589385"/>
    <lineage>
        <taxon>Bacteria</taxon>
        <taxon>Bacillati</taxon>
        <taxon>Actinomycetota</taxon>
        <taxon>Actinomycetes</taxon>
        <taxon>Pseudonocardiales</taxon>
        <taxon>Pseudonocardiaceae</taxon>
        <taxon>Amycolatopsis</taxon>
    </lineage>
</organism>
<evidence type="ECO:0000313" key="3">
    <source>
        <dbReference type="Proteomes" id="UP000199515"/>
    </source>
</evidence>
<accession>A0A1H3DVX8</accession>